<dbReference type="GO" id="GO:0033539">
    <property type="term" value="P:fatty acid beta-oxidation using acyl-CoA dehydrogenase"/>
    <property type="evidence" value="ECO:0007669"/>
    <property type="project" value="TreeGrafter"/>
</dbReference>
<evidence type="ECO:0000256" key="2">
    <source>
        <dbReference type="ARBA" id="ARBA00004305"/>
    </source>
</evidence>
<dbReference type="InterPro" id="IPR037069">
    <property type="entry name" value="AcylCoA_DH/ox_N_sf"/>
</dbReference>
<dbReference type="InterPro" id="IPR052033">
    <property type="entry name" value="Glutaryl-CoA_DH_mitochondrial"/>
</dbReference>
<evidence type="ECO:0000256" key="3">
    <source>
        <dbReference type="ARBA" id="ARBA00009347"/>
    </source>
</evidence>
<dbReference type="PANTHER" id="PTHR42807:SF1">
    <property type="entry name" value="GLUTARYL-COA DEHYDROGENASE, MITOCHONDRIAL"/>
    <property type="match status" value="1"/>
</dbReference>
<dbReference type="Pfam" id="PF00441">
    <property type="entry name" value="Acyl-CoA_dh_1"/>
    <property type="match status" value="1"/>
</dbReference>
<dbReference type="GeneID" id="63826519"/>
<dbReference type="CDD" id="cd01151">
    <property type="entry name" value="GCD"/>
    <property type="match status" value="1"/>
</dbReference>
<reference evidence="17 18" key="1">
    <citation type="journal article" date="2016" name="Mol. Biol. Evol.">
        <title>Comparative Genomics of Early-Diverging Mushroom-Forming Fungi Provides Insights into the Origins of Lignocellulose Decay Capabilities.</title>
        <authorList>
            <person name="Nagy L.G."/>
            <person name="Riley R."/>
            <person name="Tritt A."/>
            <person name="Adam C."/>
            <person name="Daum C."/>
            <person name="Floudas D."/>
            <person name="Sun H."/>
            <person name="Yadav J.S."/>
            <person name="Pangilinan J."/>
            <person name="Larsson K.H."/>
            <person name="Matsuura K."/>
            <person name="Barry K."/>
            <person name="Labutti K."/>
            <person name="Kuo R."/>
            <person name="Ohm R.A."/>
            <person name="Bhattacharya S.S."/>
            <person name="Shirouzu T."/>
            <person name="Yoshinaga Y."/>
            <person name="Martin F.M."/>
            <person name="Grigoriev I.V."/>
            <person name="Hibbett D.S."/>
        </authorList>
    </citation>
    <scope>NUCLEOTIDE SEQUENCE [LARGE SCALE GENOMIC DNA]</scope>
    <source>
        <strain evidence="17 18">93-53</strain>
    </source>
</reference>
<feature type="domain" description="Acyl-CoA dehydrogenase/oxidase N-terminal" evidence="16">
    <location>
        <begin position="58"/>
        <end position="169"/>
    </location>
</feature>
<keyword evidence="5 13" id="KW-0274">FAD</keyword>
<dbReference type="SUPFAM" id="SSF47203">
    <property type="entry name" value="Acyl-CoA dehydrogenase C-terminal domain-like"/>
    <property type="match status" value="1"/>
</dbReference>
<dbReference type="STRING" id="1314785.A0A165D1N1"/>
<dbReference type="InterPro" id="IPR013786">
    <property type="entry name" value="AcylCoA_DH/ox_N"/>
</dbReference>
<dbReference type="InterPro" id="IPR036250">
    <property type="entry name" value="AcylCo_DH-like_C"/>
</dbReference>
<dbReference type="FunFam" id="2.40.110.10:FF:000008">
    <property type="entry name" value="Glutaryl-CoA dehydrogenase, mitochondrial"/>
    <property type="match status" value="1"/>
</dbReference>
<dbReference type="Gene3D" id="1.20.140.10">
    <property type="entry name" value="Butyryl-CoA Dehydrogenase, subunit A, domain 3"/>
    <property type="match status" value="1"/>
</dbReference>
<dbReference type="SUPFAM" id="SSF56645">
    <property type="entry name" value="Acyl-CoA dehydrogenase NM domain-like"/>
    <property type="match status" value="1"/>
</dbReference>
<dbReference type="OrthoDB" id="435240at2759"/>
<comment type="catalytic activity">
    <reaction evidence="12">
        <text>glutaryl-CoA + oxidized [electron-transfer flavoprotein] + 2 H(+) = (2E)-butenoyl-CoA + reduced [electron-transfer flavoprotein] + CO2</text>
        <dbReference type="Rhea" id="RHEA:13389"/>
        <dbReference type="Rhea" id="RHEA-COMP:10685"/>
        <dbReference type="Rhea" id="RHEA-COMP:10686"/>
        <dbReference type="ChEBI" id="CHEBI:15378"/>
        <dbReference type="ChEBI" id="CHEBI:16526"/>
        <dbReference type="ChEBI" id="CHEBI:57332"/>
        <dbReference type="ChEBI" id="CHEBI:57378"/>
        <dbReference type="ChEBI" id="CHEBI:57692"/>
        <dbReference type="ChEBI" id="CHEBI:58307"/>
        <dbReference type="EC" id="1.3.8.6"/>
    </reaction>
</comment>
<dbReference type="Gene3D" id="1.10.540.10">
    <property type="entry name" value="Acyl-CoA dehydrogenase/oxidase, N-terminal domain"/>
    <property type="match status" value="1"/>
</dbReference>
<dbReference type="EMBL" id="KV427640">
    <property type="protein sequence ID" value="KZT03969.1"/>
    <property type="molecule type" value="Genomic_DNA"/>
</dbReference>
<evidence type="ECO:0000256" key="11">
    <source>
        <dbReference type="ARBA" id="ARBA00039033"/>
    </source>
</evidence>
<accession>A0A165D1N1</accession>
<dbReference type="Gene3D" id="2.40.110.10">
    <property type="entry name" value="Butyryl-CoA Dehydrogenase, subunit A, domain 2"/>
    <property type="match status" value="1"/>
</dbReference>
<dbReference type="InParanoid" id="A0A165D1N1"/>
<keyword evidence="8" id="KW-0496">Mitochondrion</keyword>
<proteinExistence type="inferred from homology"/>
<dbReference type="GO" id="GO:0050660">
    <property type="term" value="F:flavin adenine dinucleotide binding"/>
    <property type="evidence" value="ECO:0007669"/>
    <property type="project" value="InterPro"/>
</dbReference>
<dbReference type="Pfam" id="PF02771">
    <property type="entry name" value="Acyl-CoA_dh_N"/>
    <property type="match status" value="1"/>
</dbReference>
<evidence type="ECO:0000256" key="1">
    <source>
        <dbReference type="ARBA" id="ARBA00001974"/>
    </source>
</evidence>
<evidence type="ECO:0000259" key="14">
    <source>
        <dbReference type="Pfam" id="PF00441"/>
    </source>
</evidence>
<evidence type="ECO:0000259" key="15">
    <source>
        <dbReference type="Pfam" id="PF02770"/>
    </source>
</evidence>
<comment type="subcellular location">
    <subcellularLocation>
        <location evidence="2">Mitochondrion matrix</location>
    </subcellularLocation>
</comment>
<gene>
    <name evidence="17" type="ORF">LAESUDRAFT_728682</name>
</gene>
<evidence type="ECO:0000256" key="13">
    <source>
        <dbReference type="RuleBase" id="RU362125"/>
    </source>
</evidence>
<evidence type="ECO:0000259" key="16">
    <source>
        <dbReference type="Pfam" id="PF02771"/>
    </source>
</evidence>
<dbReference type="GO" id="GO:0004361">
    <property type="term" value="F:glutaryl-CoA dehydrogenase activity"/>
    <property type="evidence" value="ECO:0007669"/>
    <property type="project" value="UniProtKB-EC"/>
</dbReference>
<dbReference type="GO" id="GO:0005743">
    <property type="term" value="C:mitochondrial inner membrane"/>
    <property type="evidence" value="ECO:0007669"/>
    <property type="project" value="TreeGrafter"/>
</dbReference>
<evidence type="ECO:0000256" key="12">
    <source>
        <dbReference type="ARBA" id="ARBA00049493"/>
    </source>
</evidence>
<dbReference type="GO" id="GO:0046949">
    <property type="term" value="P:fatty-acyl-CoA biosynthetic process"/>
    <property type="evidence" value="ECO:0007669"/>
    <property type="project" value="TreeGrafter"/>
</dbReference>
<name>A0A165D1N1_9APHY</name>
<evidence type="ECO:0000256" key="6">
    <source>
        <dbReference type="ARBA" id="ARBA00022946"/>
    </source>
</evidence>
<protein>
    <recommendedName>
        <fullName evidence="11">glutaryl-CoA dehydrogenase (ETF)</fullName>
        <ecNumber evidence="11">1.3.8.6</ecNumber>
    </recommendedName>
</protein>
<dbReference type="InterPro" id="IPR009100">
    <property type="entry name" value="AcylCoA_DH/oxidase_NM_dom_sf"/>
</dbReference>
<evidence type="ECO:0000313" key="17">
    <source>
        <dbReference type="EMBL" id="KZT03969.1"/>
    </source>
</evidence>
<evidence type="ECO:0000256" key="7">
    <source>
        <dbReference type="ARBA" id="ARBA00023002"/>
    </source>
</evidence>
<dbReference type="PANTHER" id="PTHR42807">
    <property type="entry name" value="GLUTARYL-COA DEHYDROGENASE, MITOCHONDRIAL"/>
    <property type="match status" value="1"/>
</dbReference>
<dbReference type="GO" id="GO:0005759">
    <property type="term" value="C:mitochondrial matrix"/>
    <property type="evidence" value="ECO:0007669"/>
    <property type="project" value="UniProtKB-SubCell"/>
</dbReference>
<feature type="domain" description="Acyl-CoA oxidase/dehydrogenase middle" evidence="15">
    <location>
        <begin position="173"/>
        <end position="265"/>
    </location>
</feature>
<comment type="similarity">
    <text evidence="3 13">Belongs to the acyl-CoA dehydrogenase family.</text>
</comment>
<comment type="pathway">
    <text evidence="9">Amino-acid metabolism; lysine degradation.</text>
</comment>
<organism evidence="17 18">
    <name type="scientific">Laetiporus sulphureus 93-53</name>
    <dbReference type="NCBI Taxonomy" id="1314785"/>
    <lineage>
        <taxon>Eukaryota</taxon>
        <taxon>Fungi</taxon>
        <taxon>Dikarya</taxon>
        <taxon>Basidiomycota</taxon>
        <taxon>Agaricomycotina</taxon>
        <taxon>Agaricomycetes</taxon>
        <taxon>Polyporales</taxon>
        <taxon>Laetiporus</taxon>
    </lineage>
</organism>
<evidence type="ECO:0000256" key="9">
    <source>
        <dbReference type="ARBA" id="ARBA00037899"/>
    </source>
</evidence>
<feature type="domain" description="Acyl-CoA dehydrogenase/oxidase C-terminal" evidence="14">
    <location>
        <begin position="277"/>
        <end position="424"/>
    </location>
</feature>
<comment type="pathway">
    <text evidence="10">Amino-acid metabolism; tryptophan metabolism.</text>
</comment>
<dbReference type="Pfam" id="PF02770">
    <property type="entry name" value="Acyl-CoA_dh_M"/>
    <property type="match status" value="1"/>
</dbReference>
<keyword evidence="18" id="KW-1185">Reference proteome</keyword>
<sequence length="432" mass="47147">MCAMLSTTRLLLSRACRPLPCQAKATFPVRCASTSSSSSSKYAKFDWEDPLSLESLLTEEEVAIRDTARAFCQENLMPRVLEAQRTEEFNYDILPSMGALGFLGPTIEGYGCAGVSSVAYGLIAREVERVDSGYRSISSVQSSLVMHPIHEYGSDAQKEKYLPRLAKGELIGCFGLTEPNHGSDPAGMETTAEEVDGGFVLNGSKTWISNAPVADLFVIWARCKWDDKVRGFLLEKGTKGLSAPVIKHKLALRCSLTGSIFMDSVHVDHDALLPKAKGLNAPFGCLNNARYGISWGAMGALEDCINRTRAYALERHQFGRPLASFQLVQKKLVDAQTEVVLGLHASLQVGRLKDAGKLAPEMISMVKRNNCGKALEHSRRVLDILGGNACSDEYHVGRHVANLQVVNTYEGTYDIHTLILGKAMTAIQAFAN</sequence>
<dbReference type="GO" id="GO:0000062">
    <property type="term" value="F:fatty-acyl-CoA binding"/>
    <property type="evidence" value="ECO:0007669"/>
    <property type="project" value="TreeGrafter"/>
</dbReference>
<evidence type="ECO:0000256" key="10">
    <source>
        <dbReference type="ARBA" id="ARBA00037927"/>
    </source>
</evidence>
<comment type="cofactor">
    <cofactor evidence="1 13">
        <name>FAD</name>
        <dbReference type="ChEBI" id="CHEBI:57692"/>
    </cofactor>
</comment>
<dbReference type="RefSeq" id="XP_040761709.1">
    <property type="nucleotide sequence ID" value="XM_040909490.1"/>
</dbReference>
<keyword evidence="6" id="KW-0809">Transit peptide</keyword>
<dbReference type="FunFam" id="1.20.140.10:FF:000006">
    <property type="entry name" value="Glutaryl-CoA dehydrogenase, mitochondrial"/>
    <property type="match status" value="1"/>
</dbReference>
<dbReference type="InterPro" id="IPR046373">
    <property type="entry name" value="Acyl-CoA_Oxase/DH_mid-dom_sf"/>
</dbReference>
<dbReference type="EC" id="1.3.8.6" evidence="11"/>
<evidence type="ECO:0000256" key="8">
    <source>
        <dbReference type="ARBA" id="ARBA00023128"/>
    </source>
</evidence>
<dbReference type="Proteomes" id="UP000076871">
    <property type="component" value="Unassembled WGS sequence"/>
</dbReference>
<keyword evidence="7 13" id="KW-0560">Oxidoreductase</keyword>
<evidence type="ECO:0000256" key="4">
    <source>
        <dbReference type="ARBA" id="ARBA00022630"/>
    </source>
</evidence>
<dbReference type="FunFam" id="1.10.540.10:FF:000003">
    <property type="entry name" value="glutaryl-CoA dehydrogenase, mitochondrial"/>
    <property type="match status" value="1"/>
</dbReference>
<evidence type="ECO:0000256" key="5">
    <source>
        <dbReference type="ARBA" id="ARBA00022827"/>
    </source>
</evidence>
<dbReference type="InterPro" id="IPR006091">
    <property type="entry name" value="Acyl-CoA_Oxase/DH_mid-dom"/>
</dbReference>
<evidence type="ECO:0000313" key="18">
    <source>
        <dbReference type="Proteomes" id="UP000076871"/>
    </source>
</evidence>
<dbReference type="AlphaFoldDB" id="A0A165D1N1"/>
<dbReference type="InterPro" id="IPR009075">
    <property type="entry name" value="AcylCo_DH/oxidase_C"/>
</dbReference>
<keyword evidence="4 13" id="KW-0285">Flavoprotein</keyword>